<dbReference type="AlphaFoldDB" id="L8GUP6"/>
<dbReference type="RefSeq" id="XP_004338733.1">
    <property type="nucleotide sequence ID" value="XM_004338685.1"/>
</dbReference>
<accession>L8GUP6</accession>
<dbReference type="STRING" id="1257118.L8GUP6"/>
<dbReference type="Pfam" id="PF03109">
    <property type="entry name" value="ABC1"/>
    <property type="match status" value="1"/>
</dbReference>
<dbReference type="InterPro" id="IPR004147">
    <property type="entry name" value="ABC1_dom"/>
</dbReference>
<protein>
    <submittedName>
        <fullName evidence="2">ABC1 domain containing protein</fullName>
    </submittedName>
</protein>
<dbReference type="OMA" id="GYSACVE"/>
<dbReference type="InterPro" id="IPR051409">
    <property type="entry name" value="Atypical_kinase_ADCK"/>
</dbReference>
<dbReference type="GO" id="GO:0006744">
    <property type="term" value="P:ubiquinone biosynthetic process"/>
    <property type="evidence" value="ECO:0007669"/>
    <property type="project" value="TreeGrafter"/>
</dbReference>
<evidence type="ECO:0000313" key="3">
    <source>
        <dbReference type="Proteomes" id="UP000011083"/>
    </source>
</evidence>
<dbReference type="EMBL" id="KB007985">
    <property type="protein sequence ID" value="ELR16720.1"/>
    <property type="molecule type" value="Genomic_DNA"/>
</dbReference>
<dbReference type="Proteomes" id="UP000011083">
    <property type="component" value="Unassembled WGS sequence"/>
</dbReference>
<reference evidence="2 3" key="1">
    <citation type="journal article" date="2013" name="Genome Biol.">
        <title>Genome of Acanthamoeba castellanii highlights extensive lateral gene transfer and early evolution of tyrosine kinase signaling.</title>
        <authorList>
            <person name="Clarke M."/>
            <person name="Lohan A.J."/>
            <person name="Liu B."/>
            <person name="Lagkouvardos I."/>
            <person name="Roy S."/>
            <person name="Zafar N."/>
            <person name="Bertelli C."/>
            <person name="Schilde C."/>
            <person name="Kianianmomeni A."/>
            <person name="Burglin T.R."/>
            <person name="Frech C."/>
            <person name="Turcotte B."/>
            <person name="Kopec K.O."/>
            <person name="Synnott J.M."/>
            <person name="Choo C."/>
            <person name="Paponov I."/>
            <person name="Finkler A."/>
            <person name="Soon Heng Tan C."/>
            <person name="Hutchins A.P."/>
            <person name="Weinmeier T."/>
            <person name="Rattei T."/>
            <person name="Chu J.S."/>
            <person name="Gimenez G."/>
            <person name="Irimia M."/>
            <person name="Rigden D.J."/>
            <person name="Fitzpatrick D.A."/>
            <person name="Lorenzo-Morales J."/>
            <person name="Bateman A."/>
            <person name="Chiu C.H."/>
            <person name="Tang P."/>
            <person name="Hegemann P."/>
            <person name="Fromm H."/>
            <person name="Raoult D."/>
            <person name="Greub G."/>
            <person name="Miranda-Saavedra D."/>
            <person name="Chen N."/>
            <person name="Nash P."/>
            <person name="Ginger M.L."/>
            <person name="Horn M."/>
            <person name="Schaap P."/>
            <person name="Caler L."/>
            <person name="Loftus B."/>
        </authorList>
    </citation>
    <scope>NUCLEOTIDE SEQUENCE [LARGE SCALE GENOMIC DNA]</scope>
    <source>
        <strain evidence="2 3">Neff</strain>
    </source>
</reference>
<feature type="domain" description="ABC1 atypical kinase-like" evidence="1">
    <location>
        <begin position="5"/>
        <end position="126"/>
    </location>
</feature>
<gene>
    <name evidence="2" type="ORF">ACA1_090180</name>
</gene>
<dbReference type="PANTHER" id="PTHR43851">
    <property type="match status" value="1"/>
</dbReference>
<keyword evidence="3" id="KW-1185">Reference proteome</keyword>
<dbReference type="GeneID" id="14917261"/>
<evidence type="ECO:0000259" key="1">
    <source>
        <dbReference type="Pfam" id="PF03109"/>
    </source>
</evidence>
<proteinExistence type="predicted"/>
<dbReference type="VEuPathDB" id="AmoebaDB:ACA1_090180"/>
<name>L8GUP6_ACACF</name>
<evidence type="ECO:0000313" key="2">
    <source>
        <dbReference type="EMBL" id="ELR16720.1"/>
    </source>
</evidence>
<dbReference type="KEGG" id="acan:ACA1_090180"/>
<organism evidence="2 3">
    <name type="scientific">Acanthamoeba castellanii (strain ATCC 30010 / Neff)</name>
    <dbReference type="NCBI Taxonomy" id="1257118"/>
    <lineage>
        <taxon>Eukaryota</taxon>
        <taxon>Amoebozoa</taxon>
        <taxon>Discosea</taxon>
        <taxon>Longamoebia</taxon>
        <taxon>Centramoebida</taxon>
        <taxon>Acanthamoebidae</taxon>
        <taxon>Acanthamoeba</taxon>
    </lineage>
</organism>
<dbReference type="OrthoDB" id="201153at2759"/>
<dbReference type="PANTHER" id="PTHR43851:SF3">
    <property type="entry name" value="COENZYME Q8"/>
    <property type="match status" value="1"/>
</dbReference>
<sequence>MPLLGVLADGREVAIKVQYPGVADSISSDLNNLGSLLKMLGILPKGMRPAGVLRGFQENTLRVAQDELLWETDYHREAEATMKMKELLSDEEIFVVPTVIPEMSSKKVLTTELLDGQPIEHVVKDDQKTRDMIGLLDFGACRDFNKSFTDEYMRVIYFAAKQDREGIIDASRKLKFLTGEEPPIMNEAHCSAVMILGEPFAKPGPFNFGAQNVTQRIHELIPTMLKYRLTPPPTETYSLHRKLSGAFLLCAKLQAQFACQPMFMDLYRKCGPQ</sequence>